<proteinExistence type="predicted"/>
<dbReference type="EMBL" id="JABEMA010000006">
    <property type="protein sequence ID" value="NNH21706.1"/>
    <property type="molecule type" value="Genomic_DNA"/>
</dbReference>
<evidence type="ECO:0000313" key="2">
    <source>
        <dbReference type="EMBL" id="NNH21706.1"/>
    </source>
</evidence>
<keyword evidence="3" id="KW-1185">Reference proteome</keyword>
<comment type="caution">
    <text evidence="2">The sequence shown here is derived from an EMBL/GenBank/DDBJ whole genome shotgun (WGS) entry which is preliminary data.</text>
</comment>
<dbReference type="Proteomes" id="UP000555552">
    <property type="component" value="Unassembled WGS sequence"/>
</dbReference>
<dbReference type="AlphaFoldDB" id="A0A849BQ79"/>
<evidence type="ECO:0000313" key="3">
    <source>
        <dbReference type="Proteomes" id="UP000555552"/>
    </source>
</evidence>
<reference evidence="2 3" key="1">
    <citation type="submission" date="2020-05" db="EMBL/GenBank/DDBJ databases">
        <title>MicrobeNet Type strains.</title>
        <authorList>
            <person name="Nicholson A.C."/>
        </authorList>
    </citation>
    <scope>NUCLEOTIDE SEQUENCE [LARGE SCALE GENOMIC DNA]</scope>
    <source>
        <strain evidence="2 3">JCM 14547</strain>
    </source>
</reference>
<dbReference type="RefSeq" id="WP_171201574.1">
    <property type="nucleotide sequence ID" value="NZ_BAAANP010000046.1"/>
</dbReference>
<feature type="region of interest" description="Disordered" evidence="1">
    <location>
        <begin position="1"/>
        <end position="29"/>
    </location>
</feature>
<protein>
    <submittedName>
        <fullName evidence="2">Uncharacterized protein</fullName>
    </submittedName>
</protein>
<gene>
    <name evidence="2" type="ORF">HLB09_01105</name>
</gene>
<evidence type="ECO:0000256" key="1">
    <source>
        <dbReference type="SAM" id="MobiDB-lite"/>
    </source>
</evidence>
<organism evidence="2 3">
    <name type="scientific">Pseudokineococcus marinus</name>
    <dbReference type="NCBI Taxonomy" id="351215"/>
    <lineage>
        <taxon>Bacteria</taxon>
        <taxon>Bacillati</taxon>
        <taxon>Actinomycetota</taxon>
        <taxon>Actinomycetes</taxon>
        <taxon>Kineosporiales</taxon>
        <taxon>Kineosporiaceae</taxon>
        <taxon>Pseudokineococcus</taxon>
    </lineage>
</organism>
<name>A0A849BQ79_9ACTN</name>
<sequence length="76" mass="8094">MADNGRPMSTGRYVSKDKAGASSRSDAMVTRTRTAVTGRYVSQPERVAAARARVSADKKRGAVTAPWIIELAQQAG</sequence>
<accession>A0A849BQ79</accession>